<proteinExistence type="predicted"/>
<keyword evidence="3" id="KW-1185">Reference proteome</keyword>
<protein>
    <submittedName>
        <fullName evidence="2">Uncharacterized protein</fullName>
    </submittedName>
</protein>
<dbReference type="InParanoid" id="A0A2H3DJ72"/>
<reference evidence="3" key="1">
    <citation type="journal article" date="2017" name="Nat. Ecol. Evol.">
        <title>Genome expansion and lineage-specific genetic innovations in the forest pathogenic fungi Armillaria.</title>
        <authorList>
            <person name="Sipos G."/>
            <person name="Prasanna A.N."/>
            <person name="Walter M.C."/>
            <person name="O'Connor E."/>
            <person name="Balint B."/>
            <person name="Krizsan K."/>
            <person name="Kiss B."/>
            <person name="Hess J."/>
            <person name="Varga T."/>
            <person name="Slot J."/>
            <person name="Riley R."/>
            <person name="Boka B."/>
            <person name="Rigling D."/>
            <person name="Barry K."/>
            <person name="Lee J."/>
            <person name="Mihaltcheva S."/>
            <person name="LaButti K."/>
            <person name="Lipzen A."/>
            <person name="Waldron R."/>
            <person name="Moloney N.M."/>
            <person name="Sperisen C."/>
            <person name="Kredics L."/>
            <person name="Vagvoelgyi C."/>
            <person name="Patrignani A."/>
            <person name="Fitzpatrick D."/>
            <person name="Nagy I."/>
            <person name="Doyle S."/>
            <person name="Anderson J.B."/>
            <person name="Grigoriev I.V."/>
            <person name="Gueldener U."/>
            <person name="Muensterkoetter M."/>
            <person name="Nagy L.G."/>
        </authorList>
    </citation>
    <scope>NUCLEOTIDE SEQUENCE [LARGE SCALE GENOMIC DNA]</scope>
    <source>
        <strain evidence="3">Ar21-2</strain>
    </source>
</reference>
<feature type="region of interest" description="Disordered" evidence="1">
    <location>
        <begin position="67"/>
        <end position="114"/>
    </location>
</feature>
<gene>
    <name evidence="2" type="ORF">ARMGADRAFT_936362</name>
</gene>
<organism evidence="2 3">
    <name type="scientific">Armillaria gallica</name>
    <name type="common">Bulbous honey fungus</name>
    <name type="synonym">Armillaria bulbosa</name>
    <dbReference type="NCBI Taxonomy" id="47427"/>
    <lineage>
        <taxon>Eukaryota</taxon>
        <taxon>Fungi</taxon>
        <taxon>Dikarya</taxon>
        <taxon>Basidiomycota</taxon>
        <taxon>Agaricomycotina</taxon>
        <taxon>Agaricomycetes</taxon>
        <taxon>Agaricomycetidae</taxon>
        <taxon>Agaricales</taxon>
        <taxon>Marasmiineae</taxon>
        <taxon>Physalacriaceae</taxon>
        <taxon>Armillaria</taxon>
    </lineage>
</organism>
<name>A0A2H3DJ72_ARMGA</name>
<dbReference type="Proteomes" id="UP000217790">
    <property type="component" value="Unassembled WGS sequence"/>
</dbReference>
<dbReference type="EMBL" id="KZ293670">
    <property type="protein sequence ID" value="PBK89117.1"/>
    <property type="molecule type" value="Genomic_DNA"/>
</dbReference>
<evidence type="ECO:0000313" key="2">
    <source>
        <dbReference type="EMBL" id="PBK89117.1"/>
    </source>
</evidence>
<feature type="compositionally biased region" description="Polar residues" evidence="1">
    <location>
        <begin position="76"/>
        <end position="87"/>
    </location>
</feature>
<feature type="non-terminal residue" evidence="2">
    <location>
        <position position="1"/>
    </location>
</feature>
<dbReference type="AlphaFoldDB" id="A0A2H3DJ72"/>
<evidence type="ECO:0000256" key="1">
    <source>
        <dbReference type="SAM" id="MobiDB-lite"/>
    </source>
</evidence>
<accession>A0A2H3DJ72</accession>
<dbReference type="OrthoDB" id="3067373at2759"/>
<feature type="compositionally biased region" description="Basic and acidic residues" evidence="1">
    <location>
        <begin position="104"/>
        <end position="114"/>
    </location>
</feature>
<sequence length="114" mass="13194">VKRYMVAKPQTFRVGDIVKVQMSMVFVKDRRGLVKMKTILRVIALVNCDITMVSESVQENKDILTTSKKADREQKQCTASMPTMSSSRMKRKIGFKDEEEDEETGHRGKRHEEE</sequence>
<evidence type="ECO:0000313" key="3">
    <source>
        <dbReference type="Proteomes" id="UP000217790"/>
    </source>
</evidence>